<dbReference type="Pfam" id="PF00570">
    <property type="entry name" value="HRDC"/>
    <property type="match status" value="1"/>
</dbReference>
<dbReference type="InterPro" id="IPR044876">
    <property type="entry name" value="HRDC_dom_sf"/>
</dbReference>
<feature type="compositionally biased region" description="Polar residues" evidence="9">
    <location>
        <begin position="662"/>
        <end position="673"/>
    </location>
</feature>
<gene>
    <name evidence="11" type="ORF">Malapachy_1736</name>
</gene>
<dbReference type="GO" id="GO:0000467">
    <property type="term" value="P:exonucleolytic trimming to generate mature 3'-end of 5.8S rRNA from tricistronic rRNA transcript (SSU-rRNA, 5.8S rRNA, LSU-rRNA)"/>
    <property type="evidence" value="ECO:0007669"/>
    <property type="project" value="InterPro"/>
</dbReference>
<sequence>MPEMENRLQAVSDALAPATRTASLLPGATDLDFHSSIDPVFKKSLRRVTEELEALVDQMAAWVDADVTGERAKMDDMLVPARFASTVGETVDRLLEQTDLYLDEYSGRRPLPSTSKGEASGASLAAAAAAAVTQDTFPKGKLPRHILNAQIPRPQDTFTTKPDNSESASWTRPLRLGKPNAQVPLGWKDDAWDVAPDARVEGQYGVEGDARLNPYHYEIHKTPVPSTALEKPQPTEPKPLDLDDPSSSAPCPYVWVDTEAKLRDLKAHLDEERVHEIAIDLEHHSLRSYAGIVCLMQISTRWADWIVDTLVDEVREHAEILNTAFTHPDKVLILHGADHDVLWLQRDLGLYVTNLFDTYQASKQLQLSTLSLAYLLLRYVDFEADKRFQTADWRIRPLPREMLFYARSDTHFLLYVYDRLRCELQTQGGAYSIREVFEKSKATATKVYAKAPWDATGESRSGWRSLWHRLGGDLAQASRDAPPGAPLGREERLVRRLHQWRDQVAREEDESPAYVLPPPSLLSVALRPPETVQEASARVPKTLQHVRSRLAELVHVIKNELTLHRHEAEARANAAGGSMEIADAEDVGQAVVVPASTSTTRAVPAPVPAAVQHGRWLPSDRLPLQTDVWQSVPSSATPTSQLLRGLSTQAAPRKRTSLFEMPSTSKAPPAESTLQRIRTECLHWLHGWLGSSTNEHTPTTEPTWEAHKAQSSPDGAAPAIDDARAPSRKDGDDDDDGDGDDDDQETDRIVQVKKQAKAPRPPAQGKRKHPTPDAFDFENATSVLDAPRTSVAKSLLRASSSSQSRAHMMGPSTKKAKRKSDARSGNRSGTFASSSSSHRHTK</sequence>
<dbReference type="SUPFAM" id="SSF47819">
    <property type="entry name" value="HRDC-like"/>
    <property type="match status" value="1"/>
</dbReference>
<dbReference type="GO" id="GO:0000175">
    <property type="term" value="F:3'-5'-RNA exonuclease activity"/>
    <property type="evidence" value="ECO:0007669"/>
    <property type="project" value="InterPro"/>
</dbReference>
<dbReference type="EMBL" id="LGAV01000005">
    <property type="protein sequence ID" value="KOS13800.1"/>
    <property type="molecule type" value="Genomic_DNA"/>
</dbReference>
<evidence type="ECO:0000256" key="2">
    <source>
        <dbReference type="ARBA" id="ARBA00022552"/>
    </source>
</evidence>
<feature type="domain" description="HRDC" evidence="10">
    <location>
        <begin position="487"/>
        <end position="567"/>
    </location>
</feature>
<evidence type="ECO:0000256" key="6">
    <source>
        <dbReference type="ARBA" id="ARBA00022839"/>
    </source>
</evidence>
<evidence type="ECO:0000256" key="8">
    <source>
        <dbReference type="ARBA" id="ARBA00043957"/>
    </source>
</evidence>
<feature type="compositionally biased region" description="Acidic residues" evidence="9">
    <location>
        <begin position="732"/>
        <end position="745"/>
    </location>
</feature>
<dbReference type="RefSeq" id="XP_017991432.1">
    <property type="nucleotide sequence ID" value="XM_018136234.1"/>
</dbReference>
<evidence type="ECO:0000313" key="12">
    <source>
        <dbReference type="Proteomes" id="UP000037751"/>
    </source>
</evidence>
<dbReference type="InterPro" id="IPR045092">
    <property type="entry name" value="Rrp6-like"/>
</dbReference>
<dbReference type="GO" id="GO:0071044">
    <property type="term" value="P:histone mRNA catabolic process"/>
    <property type="evidence" value="ECO:0007669"/>
    <property type="project" value="TreeGrafter"/>
</dbReference>
<keyword evidence="6 11" id="KW-0269">Exonuclease</keyword>
<keyword evidence="5" id="KW-0271">Exosome</keyword>
<keyword evidence="4" id="KW-0378">Hydrolase</keyword>
<dbReference type="InterPro" id="IPR049559">
    <property type="entry name" value="Rrp6p-like_exo"/>
</dbReference>
<dbReference type="InterPro" id="IPR012337">
    <property type="entry name" value="RNaseH-like_sf"/>
</dbReference>
<feature type="region of interest" description="Disordered" evidence="9">
    <location>
        <begin position="223"/>
        <end position="246"/>
    </location>
</feature>
<dbReference type="GeneID" id="28728109"/>
<comment type="similarity">
    <text evidence="8">Belongs to the exosome component 10/RRP6 family.</text>
</comment>
<reference evidence="11 12" key="1">
    <citation type="submission" date="2015-07" db="EMBL/GenBank/DDBJ databases">
        <title>Draft Genome Sequence of Malassezia furfur CBS1878 and Malassezia pachydermatis CBS1879.</title>
        <authorList>
            <person name="Triana S."/>
            <person name="Ohm R."/>
            <person name="Gonzalez A."/>
            <person name="DeCock H."/>
            <person name="Restrepo S."/>
            <person name="Celis A."/>
        </authorList>
    </citation>
    <scope>NUCLEOTIDE SEQUENCE [LARGE SCALE GENOMIC DNA]</scope>
    <source>
        <strain evidence="11 12">CBS 1879</strain>
    </source>
</reference>
<feature type="compositionally biased region" description="Low complexity" evidence="9">
    <location>
        <begin position="794"/>
        <end position="806"/>
    </location>
</feature>
<dbReference type="GO" id="GO:0000166">
    <property type="term" value="F:nucleotide binding"/>
    <property type="evidence" value="ECO:0007669"/>
    <property type="project" value="InterPro"/>
</dbReference>
<feature type="compositionally biased region" description="Polar residues" evidence="9">
    <location>
        <begin position="632"/>
        <end position="650"/>
    </location>
</feature>
<dbReference type="InterPro" id="IPR012588">
    <property type="entry name" value="Exosome-assoc_fac_Rrp6_N"/>
</dbReference>
<dbReference type="GO" id="GO:0000176">
    <property type="term" value="C:nuclear exosome (RNase complex)"/>
    <property type="evidence" value="ECO:0007669"/>
    <property type="project" value="InterPro"/>
</dbReference>
<dbReference type="GO" id="GO:0071038">
    <property type="term" value="P:TRAMP-dependent tRNA surveillance pathway"/>
    <property type="evidence" value="ECO:0007669"/>
    <property type="project" value="TreeGrafter"/>
</dbReference>
<dbReference type="GO" id="GO:0071037">
    <property type="term" value="P:nuclear polyadenylation-dependent snRNA catabolic process"/>
    <property type="evidence" value="ECO:0007669"/>
    <property type="project" value="TreeGrafter"/>
</dbReference>
<evidence type="ECO:0000259" key="10">
    <source>
        <dbReference type="PROSITE" id="PS50967"/>
    </source>
</evidence>
<keyword evidence="7" id="KW-0539">Nucleus</keyword>
<dbReference type="CDD" id="cd06147">
    <property type="entry name" value="Rrp6p_like_exo"/>
    <property type="match status" value="1"/>
</dbReference>
<dbReference type="GO" id="GO:0071051">
    <property type="term" value="P:poly(A)-dependent snoRNA 3'-end processing"/>
    <property type="evidence" value="ECO:0007669"/>
    <property type="project" value="TreeGrafter"/>
</dbReference>
<dbReference type="OrthoDB" id="2250022at2759"/>
<evidence type="ECO:0000256" key="5">
    <source>
        <dbReference type="ARBA" id="ARBA00022835"/>
    </source>
</evidence>
<keyword evidence="12" id="KW-1185">Reference proteome</keyword>
<dbReference type="InterPro" id="IPR002121">
    <property type="entry name" value="HRDC_dom"/>
</dbReference>
<dbReference type="GO" id="GO:0003727">
    <property type="term" value="F:single-stranded RNA binding"/>
    <property type="evidence" value="ECO:0007669"/>
    <property type="project" value="TreeGrafter"/>
</dbReference>
<organism evidence="11 12">
    <name type="scientific">Malassezia pachydermatis</name>
    <dbReference type="NCBI Taxonomy" id="77020"/>
    <lineage>
        <taxon>Eukaryota</taxon>
        <taxon>Fungi</taxon>
        <taxon>Dikarya</taxon>
        <taxon>Basidiomycota</taxon>
        <taxon>Ustilaginomycotina</taxon>
        <taxon>Malasseziomycetes</taxon>
        <taxon>Malasseziales</taxon>
        <taxon>Malasseziaceae</taxon>
        <taxon>Malassezia</taxon>
    </lineage>
</organism>
<dbReference type="PANTHER" id="PTHR12124:SF47">
    <property type="entry name" value="EXOSOME COMPONENT 10"/>
    <property type="match status" value="1"/>
</dbReference>
<dbReference type="SMART" id="SM00341">
    <property type="entry name" value="HRDC"/>
    <property type="match status" value="1"/>
</dbReference>
<protein>
    <submittedName>
        <fullName evidence="11">Rrp6-exonuclease component of the nuclear exosome</fullName>
    </submittedName>
</protein>
<dbReference type="Gene3D" id="3.30.420.10">
    <property type="entry name" value="Ribonuclease H-like superfamily/Ribonuclease H"/>
    <property type="match status" value="1"/>
</dbReference>
<dbReference type="Gene3D" id="1.10.150.80">
    <property type="entry name" value="HRDC domain"/>
    <property type="match status" value="1"/>
</dbReference>
<feature type="compositionally biased region" description="Basic and acidic residues" evidence="9">
    <location>
        <begin position="721"/>
        <end position="731"/>
    </location>
</feature>
<dbReference type="AlphaFoldDB" id="A0A0M8MU17"/>
<name>A0A0M8MU17_9BASI</name>
<dbReference type="PROSITE" id="PS50967">
    <property type="entry name" value="HRDC"/>
    <property type="match status" value="1"/>
</dbReference>
<evidence type="ECO:0000313" key="11">
    <source>
        <dbReference type="EMBL" id="KOS13800.1"/>
    </source>
</evidence>
<comment type="caution">
    <text evidence="11">The sequence shown here is derived from an EMBL/GenBank/DDBJ whole genome shotgun (WGS) entry which is preliminary data.</text>
</comment>
<dbReference type="VEuPathDB" id="FungiDB:Malapachy_1736"/>
<dbReference type="SMART" id="SM00474">
    <property type="entry name" value="35EXOc"/>
    <property type="match status" value="1"/>
</dbReference>
<dbReference type="STRING" id="77020.A0A0M8MU17"/>
<evidence type="ECO:0000256" key="4">
    <source>
        <dbReference type="ARBA" id="ARBA00022801"/>
    </source>
</evidence>
<evidence type="ECO:0000256" key="7">
    <source>
        <dbReference type="ARBA" id="ARBA00023242"/>
    </source>
</evidence>
<evidence type="ECO:0000256" key="9">
    <source>
        <dbReference type="SAM" id="MobiDB-lite"/>
    </source>
</evidence>
<dbReference type="GO" id="GO:0071036">
    <property type="term" value="P:nuclear polyadenylation-dependent snoRNA catabolic process"/>
    <property type="evidence" value="ECO:0007669"/>
    <property type="project" value="TreeGrafter"/>
</dbReference>
<dbReference type="GO" id="GO:0071035">
    <property type="term" value="P:nuclear polyadenylation-dependent rRNA catabolic process"/>
    <property type="evidence" value="ECO:0007669"/>
    <property type="project" value="TreeGrafter"/>
</dbReference>
<dbReference type="InterPro" id="IPR036397">
    <property type="entry name" value="RNaseH_sf"/>
</dbReference>
<feature type="region of interest" description="Disordered" evidence="9">
    <location>
        <begin position="689"/>
        <end position="842"/>
    </location>
</feature>
<keyword evidence="3" id="KW-0540">Nuclease</keyword>
<dbReference type="InterPro" id="IPR010997">
    <property type="entry name" value="HRDC-like_sf"/>
</dbReference>
<dbReference type="GO" id="GO:0071040">
    <property type="term" value="P:nuclear polyadenylation-dependent antisense transcript catabolic process"/>
    <property type="evidence" value="ECO:0007669"/>
    <property type="project" value="TreeGrafter"/>
</dbReference>
<feature type="region of interest" description="Disordered" evidence="9">
    <location>
        <begin position="632"/>
        <end position="673"/>
    </location>
</feature>
<keyword evidence="2" id="KW-0698">rRNA processing</keyword>
<dbReference type="SUPFAM" id="SSF53098">
    <property type="entry name" value="Ribonuclease H-like"/>
    <property type="match status" value="1"/>
</dbReference>
<dbReference type="PANTHER" id="PTHR12124">
    <property type="entry name" value="POLYMYOSITIS/SCLERODERMA AUTOANTIGEN-RELATED"/>
    <property type="match status" value="1"/>
</dbReference>
<proteinExistence type="inferred from homology"/>
<dbReference type="GO" id="GO:0071039">
    <property type="term" value="P:nuclear polyadenylation-dependent CUT catabolic process"/>
    <property type="evidence" value="ECO:0007669"/>
    <property type="project" value="TreeGrafter"/>
</dbReference>
<dbReference type="Pfam" id="PF01612">
    <property type="entry name" value="DNA_pol_A_exo1"/>
    <property type="match status" value="1"/>
</dbReference>
<evidence type="ECO:0000256" key="3">
    <source>
        <dbReference type="ARBA" id="ARBA00022722"/>
    </source>
</evidence>
<dbReference type="InterPro" id="IPR002562">
    <property type="entry name" value="3'-5'_exonuclease_dom"/>
</dbReference>
<feature type="compositionally biased region" description="Polar residues" evidence="9">
    <location>
        <begin position="690"/>
        <end position="702"/>
    </location>
</feature>
<dbReference type="Proteomes" id="UP000037751">
    <property type="component" value="Unassembled WGS sequence"/>
</dbReference>
<dbReference type="Pfam" id="PF08066">
    <property type="entry name" value="PMC2NT"/>
    <property type="match status" value="1"/>
</dbReference>
<comment type="subcellular location">
    <subcellularLocation>
        <location evidence="1">Nucleus</location>
    </subcellularLocation>
</comment>
<accession>A0A0M8MU17</accession>
<dbReference type="GO" id="GO:0005730">
    <property type="term" value="C:nucleolus"/>
    <property type="evidence" value="ECO:0007669"/>
    <property type="project" value="TreeGrafter"/>
</dbReference>
<feature type="compositionally biased region" description="Polar residues" evidence="9">
    <location>
        <begin position="825"/>
        <end position="836"/>
    </location>
</feature>
<evidence type="ECO:0000256" key="1">
    <source>
        <dbReference type="ARBA" id="ARBA00004123"/>
    </source>
</evidence>